<protein>
    <submittedName>
        <fullName evidence="1">Uncharacterized protein</fullName>
    </submittedName>
</protein>
<name>A0ACB8DC03_DERSI</name>
<gene>
    <name evidence="1" type="ORF">HPB49_010974</name>
</gene>
<organism evidence="1 2">
    <name type="scientific">Dermacentor silvarum</name>
    <name type="common">Tick</name>
    <dbReference type="NCBI Taxonomy" id="543639"/>
    <lineage>
        <taxon>Eukaryota</taxon>
        <taxon>Metazoa</taxon>
        <taxon>Ecdysozoa</taxon>
        <taxon>Arthropoda</taxon>
        <taxon>Chelicerata</taxon>
        <taxon>Arachnida</taxon>
        <taxon>Acari</taxon>
        <taxon>Parasitiformes</taxon>
        <taxon>Ixodida</taxon>
        <taxon>Ixodoidea</taxon>
        <taxon>Ixodidae</taxon>
        <taxon>Rhipicephalinae</taxon>
        <taxon>Dermacentor</taxon>
    </lineage>
</organism>
<keyword evidence="2" id="KW-1185">Reference proteome</keyword>
<sequence length="707" mass="77988">MSPIVIVILVRSPRQVLPAGMDGSTNGPISQSEQEVSHWLVAVAIAFSVFIIVLAAALVLQFYYPGIVPRFGRSRRLPRRAEGNLSGEATTGSVPRALLRPCGTAGCDRYARLFISQLNRSVDPCQDLRAFSCVARPRWRHSLRDEVVENASRAAMVNAVASGSSGSAVAKTSTFYRTCVASKTPLDLQSLRAFLATAAADTVSTMPDSSKAFQVMSKMAARYGNGILFRLGTGFVPENDSRIERPALVMGLNSDFKRWMQKAKRSTEVDAHQKIVDLVLSLSMSRDDFGWRNVSDDVMAALRIVKEIWKSHNVSRSQWSLTNVSQMGVALMNIKPAVLLAQLWQWGASYAKEHPVVLEQSSILSFLDAVLERVNERHMVQYLFWETARQLSTFFLQTNLPHLDHVCYIKTVELFGPAAVLAPVIWHQVSAEAVVSAETTFASVLKASEDAIYEAGARSMAEANRMRALGRRVSQVRLVVSYPEDVRDLLALNEKLAHVPGMSEVFFTNLLAAQESSWNRKKKNPSLPIPLRPRPHYDGQRNEITLPIDFLIPPWFSPVAPPSARLATIGLSLSLVLWRAIVTQRVYDVGESSRHLLSRRHGSNHTCLPGSAIRGTDDAFRRLAVMAVVRALKQVDNSSSDGSAGISGHSAESAWDDLELLLVSCCLSMCGPHNSDVCTAVMETPQFGSVFRCTRKSDVDRVNCSEH</sequence>
<dbReference type="Proteomes" id="UP000821865">
    <property type="component" value="Chromosome 2"/>
</dbReference>
<reference evidence="1" key="1">
    <citation type="submission" date="2020-05" db="EMBL/GenBank/DDBJ databases">
        <title>Large-scale comparative analyses of tick genomes elucidate their genetic diversity and vector capacities.</title>
        <authorList>
            <person name="Jia N."/>
            <person name="Wang J."/>
            <person name="Shi W."/>
            <person name="Du L."/>
            <person name="Sun Y."/>
            <person name="Zhan W."/>
            <person name="Jiang J."/>
            <person name="Wang Q."/>
            <person name="Zhang B."/>
            <person name="Ji P."/>
            <person name="Sakyi L.B."/>
            <person name="Cui X."/>
            <person name="Yuan T."/>
            <person name="Jiang B."/>
            <person name="Yang W."/>
            <person name="Lam T.T.-Y."/>
            <person name="Chang Q."/>
            <person name="Ding S."/>
            <person name="Wang X."/>
            <person name="Zhu J."/>
            <person name="Ruan X."/>
            <person name="Zhao L."/>
            <person name="Wei J."/>
            <person name="Que T."/>
            <person name="Du C."/>
            <person name="Cheng J."/>
            <person name="Dai P."/>
            <person name="Han X."/>
            <person name="Huang E."/>
            <person name="Gao Y."/>
            <person name="Liu J."/>
            <person name="Shao H."/>
            <person name="Ye R."/>
            <person name="Li L."/>
            <person name="Wei W."/>
            <person name="Wang X."/>
            <person name="Wang C."/>
            <person name="Yang T."/>
            <person name="Huo Q."/>
            <person name="Li W."/>
            <person name="Guo W."/>
            <person name="Chen H."/>
            <person name="Zhou L."/>
            <person name="Ni X."/>
            <person name="Tian J."/>
            <person name="Zhou Y."/>
            <person name="Sheng Y."/>
            <person name="Liu T."/>
            <person name="Pan Y."/>
            <person name="Xia L."/>
            <person name="Li J."/>
            <person name="Zhao F."/>
            <person name="Cao W."/>
        </authorList>
    </citation>
    <scope>NUCLEOTIDE SEQUENCE</scope>
    <source>
        <strain evidence="1">Dsil-2018</strain>
    </source>
</reference>
<evidence type="ECO:0000313" key="2">
    <source>
        <dbReference type="Proteomes" id="UP000821865"/>
    </source>
</evidence>
<comment type="caution">
    <text evidence="1">The sequence shown here is derived from an EMBL/GenBank/DDBJ whole genome shotgun (WGS) entry which is preliminary data.</text>
</comment>
<dbReference type="EMBL" id="CM023471">
    <property type="protein sequence ID" value="KAH7965789.1"/>
    <property type="molecule type" value="Genomic_DNA"/>
</dbReference>
<evidence type="ECO:0000313" key="1">
    <source>
        <dbReference type="EMBL" id="KAH7965789.1"/>
    </source>
</evidence>
<accession>A0ACB8DC03</accession>
<proteinExistence type="predicted"/>